<dbReference type="Gene3D" id="1.10.418.10">
    <property type="entry name" value="Calponin-like domain"/>
    <property type="match status" value="1"/>
</dbReference>
<feature type="compositionally biased region" description="Basic and acidic residues" evidence="1">
    <location>
        <begin position="479"/>
        <end position="502"/>
    </location>
</feature>
<dbReference type="PROSITE" id="PS50010">
    <property type="entry name" value="DH_2"/>
    <property type="match status" value="1"/>
</dbReference>
<feature type="compositionally biased region" description="Low complexity" evidence="1">
    <location>
        <begin position="796"/>
        <end position="810"/>
    </location>
</feature>
<feature type="region of interest" description="Disordered" evidence="1">
    <location>
        <begin position="145"/>
        <end position="179"/>
    </location>
</feature>
<dbReference type="EMBL" id="JADGJH010000482">
    <property type="protein sequence ID" value="KAJ3128035.1"/>
    <property type="molecule type" value="Genomic_DNA"/>
</dbReference>
<feature type="compositionally biased region" description="Low complexity" evidence="1">
    <location>
        <begin position="1"/>
        <end position="36"/>
    </location>
</feature>
<feature type="region of interest" description="Disordered" evidence="1">
    <location>
        <begin position="766"/>
        <end position="810"/>
    </location>
</feature>
<feature type="region of interest" description="Disordered" evidence="1">
    <location>
        <begin position="1"/>
        <end position="58"/>
    </location>
</feature>
<organism evidence="3 4">
    <name type="scientific">Physocladia obscura</name>
    <dbReference type="NCBI Taxonomy" id="109957"/>
    <lineage>
        <taxon>Eukaryota</taxon>
        <taxon>Fungi</taxon>
        <taxon>Fungi incertae sedis</taxon>
        <taxon>Chytridiomycota</taxon>
        <taxon>Chytridiomycota incertae sedis</taxon>
        <taxon>Chytridiomycetes</taxon>
        <taxon>Chytridiales</taxon>
        <taxon>Chytriomycetaceae</taxon>
        <taxon>Physocladia</taxon>
    </lineage>
</organism>
<dbReference type="SUPFAM" id="SSF47576">
    <property type="entry name" value="Calponin-homology domain, CH-domain"/>
    <property type="match status" value="1"/>
</dbReference>
<dbReference type="PANTHER" id="PTHR24330:SF19">
    <property type="entry name" value="MEDIATOR OF RNA POLYMERASE II TRANSCRIPTION SUBUNIT 29"/>
    <property type="match status" value="1"/>
</dbReference>
<feature type="compositionally biased region" description="Low complexity" evidence="1">
    <location>
        <begin position="224"/>
        <end position="243"/>
    </location>
</feature>
<protein>
    <recommendedName>
        <fullName evidence="2">DH domain-containing protein</fullName>
    </recommendedName>
</protein>
<feature type="domain" description="DH" evidence="2">
    <location>
        <begin position="901"/>
        <end position="1149"/>
    </location>
</feature>
<feature type="compositionally biased region" description="Polar residues" evidence="1">
    <location>
        <begin position="244"/>
        <end position="254"/>
    </location>
</feature>
<dbReference type="InterPro" id="IPR000219">
    <property type="entry name" value="DH_dom"/>
</dbReference>
<dbReference type="PANTHER" id="PTHR24330">
    <property type="entry name" value="HOMEOBOX PROTEIN BARH-LIKE"/>
    <property type="match status" value="1"/>
</dbReference>
<comment type="caution">
    <text evidence="3">The sequence shown here is derived from an EMBL/GenBank/DDBJ whole genome shotgun (WGS) entry which is preliminary data.</text>
</comment>
<accession>A0AAD5T629</accession>
<dbReference type="CDD" id="cd00014">
    <property type="entry name" value="CH_SF"/>
    <property type="match status" value="1"/>
</dbReference>
<dbReference type="InterPro" id="IPR052145">
    <property type="entry name" value="Mediator/Homeobox_domain"/>
</dbReference>
<feature type="region of interest" description="Disordered" evidence="1">
    <location>
        <begin position="99"/>
        <end position="123"/>
    </location>
</feature>
<proteinExistence type="predicted"/>
<feature type="region of interest" description="Disordered" evidence="1">
    <location>
        <begin position="219"/>
        <end position="256"/>
    </location>
</feature>
<dbReference type="AlphaFoldDB" id="A0AAD5T629"/>
<feature type="region of interest" description="Disordered" evidence="1">
    <location>
        <begin position="282"/>
        <end position="319"/>
    </location>
</feature>
<dbReference type="InterPro" id="IPR036872">
    <property type="entry name" value="CH_dom_sf"/>
</dbReference>
<feature type="compositionally biased region" description="Low complexity" evidence="1">
    <location>
        <begin position="299"/>
        <end position="319"/>
    </location>
</feature>
<gene>
    <name evidence="3" type="ORF">HK100_009411</name>
</gene>
<keyword evidence="4" id="KW-1185">Reference proteome</keyword>
<evidence type="ECO:0000259" key="2">
    <source>
        <dbReference type="PROSITE" id="PS50010"/>
    </source>
</evidence>
<name>A0AAD5T629_9FUNG</name>
<evidence type="ECO:0000313" key="4">
    <source>
        <dbReference type="Proteomes" id="UP001211907"/>
    </source>
</evidence>
<reference evidence="3" key="1">
    <citation type="submission" date="2020-05" db="EMBL/GenBank/DDBJ databases">
        <title>Phylogenomic resolution of chytrid fungi.</title>
        <authorList>
            <person name="Stajich J.E."/>
            <person name="Amses K."/>
            <person name="Simmons R."/>
            <person name="Seto K."/>
            <person name="Myers J."/>
            <person name="Bonds A."/>
            <person name="Quandt C.A."/>
            <person name="Barry K."/>
            <person name="Liu P."/>
            <person name="Grigoriev I."/>
            <person name="Longcore J.E."/>
            <person name="James T.Y."/>
        </authorList>
    </citation>
    <scope>NUCLEOTIDE SEQUENCE</scope>
    <source>
        <strain evidence="3">JEL0513</strain>
    </source>
</reference>
<evidence type="ECO:0000313" key="3">
    <source>
        <dbReference type="EMBL" id="KAJ3128035.1"/>
    </source>
</evidence>
<dbReference type="PROSITE" id="PS50096">
    <property type="entry name" value="IQ"/>
    <property type="match status" value="1"/>
</dbReference>
<sequence length="1190" mass="130629">MFRLWKGGNNNNTNTNGNSSGNGSGNNSNSNNSKGSAGSLRTGGFVPGSGSSSGSIDNTLTQLNQQQQQQFNGQQQFNQQQFGQQQFNQYGQLQQFGQGQFSPQQHQNLQHHQFQQPQMQSQNANQIHMGAAIAMPIQMQPSQYSIHMQQRLSPVPISQPRAGSAPATGYSPASPGLASVSASVSTSASLSVPLSPMSPSSASMNAHLPPHVNLVRSNSLAHHQQQQQQRSQLLQSPSQSPSLNGSINNGNGTSEFRARALSPPQQISRPPTTASAAATTNNSNFINLPSPSPRPPIPQLHQQRQLQQQQLLQQQQQQQQQQQGPDLFIPVPTFFVRFASLITPYVVPIVPAEPSQAEIVDAITKYLISIQMPPKDISFSRTPPNSSSPPGFIVRVSSRGIKTLERAVETKRVESAAIVLQKHWRGRSARILFKRELLDRKKKTDAAAAAAAAVAATSNALSTALVSNPAGSPRTKRSSMADERRSSLVIDGAEKSSSERAERRKSKVNAFKTHLLKISNAYEEIINANVVKESDDPSEDEVEFMHIMNTDETFRLSLNLRAMHKLERTVTLDEAQRNYEQQGGVPGRSPAQMYHDYSPRVVEWIITVLSLPPTHSQTNDLVTLLRPADILCLLAIQMFPHVQCKLLNKGPEFTIHKAVFFLELCKTVGVKPGMLFSLKDLFLGGEIDDPTRKSGLTVLRTVCALERQARRRGWDGPVMVLKIDRTSVLKGPGDDGAAVVIGGGQRGSFGNDAEAAVLTMSSLTKRGSKMGRSGGSGSGAVRGSYLEGKEGKRKSGMSSRSSQDSMSMRNSRIATQQQYFTSLPSNFKSLSRDEKVAFLVALPVIEARESLRILYAAQHEKFEYEDLMAVVWEKEHADIVKQGEHDKRVHVAVQVREAVAKRNDAVRALLAHEESHLFNLSNLSMYLENTSNYRLRLQKRRSRGLSTAVQLSASKTVDIFAPQSQDESEISAVMRVETENEELVLLDGVVKEIIAIHQALVEELKFHIEVQETQDGGVIAIGEGLMRFGNDSATPYITYSTVALGAKSIVYNVICGEENEPFEDENGQPSVTFANSVVGQFVGEGYKQLVEAGSIEAVADSIEDKVQELKWYLSQPLLHFTDYEALFDEINRAGAVEGEETRKSLSKLLVDDNDIGVEWRRLVKEERKLEVVGVKVGSVSKAIVGKVEPV</sequence>
<feature type="region of interest" description="Disordered" evidence="1">
    <location>
        <begin position="465"/>
        <end position="506"/>
    </location>
</feature>
<dbReference type="Proteomes" id="UP001211907">
    <property type="component" value="Unassembled WGS sequence"/>
</dbReference>
<dbReference type="GO" id="GO:0005085">
    <property type="term" value="F:guanyl-nucleotide exchange factor activity"/>
    <property type="evidence" value="ECO:0007669"/>
    <property type="project" value="InterPro"/>
</dbReference>
<evidence type="ECO:0000256" key="1">
    <source>
        <dbReference type="SAM" id="MobiDB-lite"/>
    </source>
</evidence>